<evidence type="ECO:0000256" key="1">
    <source>
        <dbReference type="ARBA" id="ARBA00004141"/>
    </source>
</evidence>
<evidence type="ECO:0000256" key="2">
    <source>
        <dbReference type="ARBA" id="ARBA00022692"/>
    </source>
</evidence>
<feature type="non-terminal residue" evidence="6">
    <location>
        <position position="1"/>
    </location>
</feature>
<dbReference type="Pfam" id="PF25508">
    <property type="entry name" value="TRPM2"/>
    <property type="match status" value="1"/>
</dbReference>
<protein>
    <recommendedName>
        <fullName evidence="5">TRPM-like domain-containing protein</fullName>
    </recommendedName>
</protein>
<evidence type="ECO:0000313" key="6">
    <source>
        <dbReference type="EMBL" id="CAF3831413.1"/>
    </source>
</evidence>
<evidence type="ECO:0000256" key="4">
    <source>
        <dbReference type="ARBA" id="ARBA00023136"/>
    </source>
</evidence>
<dbReference type="PANTHER" id="PTHR13800">
    <property type="entry name" value="TRANSIENT RECEPTOR POTENTIAL CATION CHANNEL, SUBFAMILY M, MEMBER 6"/>
    <property type="match status" value="1"/>
</dbReference>
<keyword evidence="2" id="KW-0812">Transmembrane</keyword>
<evidence type="ECO:0000259" key="5">
    <source>
        <dbReference type="Pfam" id="PF25508"/>
    </source>
</evidence>
<dbReference type="EMBL" id="CAJOBE010002585">
    <property type="protein sequence ID" value="CAF3831413.1"/>
    <property type="molecule type" value="Genomic_DNA"/>
</dbReference>
<dbReference type="InterPro" id="IPR057366">
    <property type="entry name" value="TRPM-like"/>
</dbReference>
<keyword evidence="4" id="KW-0472">Membrane</keyword>
<evidence type="ECO:0000256" key="3">
    <source>
        <dbReference type="ARBA" id="ARBA00022989"/>
    </source>
</evidence>
<reference evidence="6" key="1">
    <citation type="submission" date="2021-02" db="EMBL/GenBank/DDBJ databases">
        <authorList>
            <person name="Nowell W R."/>
        </authorList>
    </citation>
    <scope>NUCLEOTIDE SEQUENCE</scope>
</reference>
<keyword evidence="3" id="KW-1133">Transmembrane helix</keyword>
<dbReference type="GO" id="GO:0005261">
    <property type="term" value="F:monoatomic cation channel activity"/>
    <property type="evidence" value="ECO:0007669"/>
    <property type="project" value="TreeGrafter"/>
</dbReference>
<organism evidence="6 7">
    <name type="scientific">Rotaria sordida</name>
    <dbReference type="NCBI Taxonomy" id="392033"/>
    <lineage>
        <taxon>Eukaryota</taxon>
        <taxon>Metazoa</taxon>
        <taxon>Spiralia</taxon>
        <taxon>Gnathifera</taxon>
        <taxon>Rotifera</taxon>
        <taxon>Eurotatoria</taxon>
        <taxon>Bdelloidea</taxon>
        <taxon>Philodinida</taxon>
        <taxon>Philodinidae</taxon>
        <taxon>Rotaria</taxon>
    </lineage>
</organism>
<name>A0A819D579_9BILA</name>
<dbReference type="PANTHER" id="PTHR13800:SF1">
    <property type="entry name" value="TRANSIENT RECEPTOR POTENTIAL CATION CHANNEL TRPM"/>
    <property type="match status" value="1"/>
</dbReference>
<dbReference type="GO" id="GO:0030001">
    <property type="term" value="P:metal ion transport"/>
    <property type="evidence" value="ECO:0007669"/>
    <property type="project" value="TreeGrafter"/>
</dbReference>
<feature type="domain" description="TRPM-like" evidence="5">
    <location>
        <begin position="16"/>
        <end position="102"/>
    </location>
</feature>
<accession>A0A819D579</accession>
<proteinExistence type="predicted"/>
<dbReference type="GO" id="GO:0005886">
    <property type="term" value="C:plasma membrane"/>
    <property type="evidence" value="ECO:0007669"/>
    <property type="project" value="TreeGrafter"/>
</dbReference>
<gene>
    <name evidence="6" type="ORF">FNK824_LOCUS16776</name>
</gene>
<sequence length="135" mass="15564">IKDYGQIHFALNDRTSQNTIVAALITSKIYKRASELVKKEERIREYRERKKEFDEHAAQIIDKCFSQDENLALNILTTKSELYFDYTPIELAEEAGCRAFLASRCVQTHADQLWFGHISESIHKKSIANILVSDA</sequence>
<dbReference type="AlphaFoldDB" id="A0A819D579"/>
<dbReference type="Proteomes" id="UP000663874">
    <property type="component" value="Unassembled WGS sequence"/>
</dbReference>
<comment type="subcellular location">
    <subcellularLocation>
        <location evidence="1">Membrane</location>
        <topology evidence="1">Multi-pass membrane protein</topology>
    </subcellularLocation>
</comment>
<dbReference type="InterPro" id="IPR050927">
    <property type="entry name" value="TRPM"/>
</dbReference>
<comment type="caution">
    <text evidence="6">The sequence shown here is derived from an EMBL/GenBank/DDBJ whole genome shotgun (WGS) entry which is preliminary data.</text>
</comment>
<evidence type="ECO:0000313" key="7">
    <source>
        <dbReference type="Proteomes" id="UP000663874"/>
    </source>
</evidence>